<organism evidence="10">
    <name type="scientific">Aureococcus anophagefferens</name>
    <name type="common">Harmful bloom alga</name>
    <dbReference type="NCBI Taxonomy" id="44056"/>
    <lineage>
        <taxon>Eukaryota</taxon>
        <taxon>Sar</taxon>
        <taxon>Stramenopiles</taxon>
        <taxon>Ochrophyta</taxon>
        <taxon>Pelagophyceae</taxon>
        <taxon>Pelagomonadales</taxon>
        <taxon>Pelagomonadaceae</taxon>
        <taxon>Aureococcus</taxon>
    </lineage>
</organism>
<dbReference type="SUPFAM" id="SSF144232">
    <property type="entry name" value="HIT/MYND zinc finger-like"/>
    <property type="match status" value="1"/>
</dbReference>
<proteinExistence type="predicted"/>
<dbReference type="PROSITE" id="PS50088">
    <property type="entry name" value="ANK_REPEAT"/>
    <property type="match status" value="1"/>
</dbReference>
<evidence type="ECO:0000313" key="10">
    <source>
        <dbReference type="Proteomes" id="UP000002729"/>
    </source>
</evidence>
<dbReference type="InterPro" id="IPR027417">
    <property type="entry name" value="P-loop_NTPase"/>
</dbReference>
<dbReference type="Proteomes" id="UP000002729">
    <property type="component" value="Unassembled WGS sequence"/>
</dbReference>
<dbReference type="SUPFAM" id="SSF52540">
    <property type="entry name" value="P-loop containing nucleoside triphosphate hydrolases"/>
    <property type="match status" value="1"/>
</dbReference>
<evidence type="ECO:0000256" key="4">
    <source>
        <dbReference type="PROSITE-ProRule" id="PRU00023"/>
    </source>
</evidence>
<dbReference type="OrthoDB" id="58802at2759"/>
<keyword evidence="4" id="KW-0040">ANK repeat</keyword>
<name>F0Y389_AURAN</name>
<dbReference type="InterPro" id="IPR002110">
    <property type="entry name" value="Ankyrin_rpt"/>
</dbReference>
<keyword evidence="10" id="KW-1185">Reference proteome</keyword>
<dbReference type="Gene3D" id="1.25.40.20">
    <property type="entry name" value="Ankyrin repeat-containing domain"/>
    <property type="match status" value="2"/>
</dbReference>
<feature type="compositionally biased region" description="Basic and acidic residues" evidence="7">
    <location>
        <begin position="1352"/>
        <end position="1363"/>
    </location>
</feature>
<dbReference type="Pfam" id="PF01753">
    <property type="entry name" value="zf-MYND"/>
    <property type="match status" value="1"/>
</dbReference>
<evidence type="ECO:0000313" key="9">
    <source>
        <dbReference type="EMBL" id="EGB10219.1"/>
    </source>
</evidence>
<keyword evidence="6" id="KW-0175">Coiled coil</keyword>
<evidence type="ECO:0000259" key="8">
    <source>
        <dbReference type="PROSITE" id="PS50865"/>
    </source>
</evidence>
<dbReference type="InterPro" id="IPR036770">
    <property type="entry name" value="Ankyrin_rpt-contain_sf"/>
</dbReference>
<dbReference type="KEGG" id="aaf:AURANDRAFT_62835"/>
<dbReference type="PROSITE" id="PS50865">
    <property type="entry name" value="ZF_MYND_2"/>
    <property type="match status" value="1"/>
</dbReference>
<evidence type="ECO:0000256" key="2">
    <source>
        <dbReference type="ARBA" id="ARBA00022771"/>
    </source>
</evidence>
<feature type="compositionally biased region" description="Polar residues" evidence="7">
    <location>
        <begin position="2400"/>
        <end position="2415"/>
    </location>
</feature>
<dbReference type="PANTHER" id="PTHR21529:SF4">
    <property type="entry name" value="TPR AND ANKYRIN REPEAT-CONTAINING PROTEIN 1"/>
    <property type="match status" value="1"/>
</dbReference>
<dbReference type="InParanoid" id="F0Y389"/>
<evidence type="ECO:0000256" key="6">
    <source>
        <dbReference type="SAM" id="Coils"/>
    </source>
</evidence>
<feature type="region of interest" description="Disordered" evidence="7">
    <location>
        <begin position="1352"/>
        <end position="1372"/>
    </location>
</feature>
<feature type="region of interest" description="Disordered" evidence="7">
    <location>
        <begin position="2400"/>
        <end position="2424"/>
    </location>
</feature>
<dbReference type="Gene3D" id="3.40.50.300">
    <property type="entry name" value="P-loop containing nucleotide triphosphate hydrolases"/>
    <property type="match status" value="1"/>
</dbReference>
<feature type="region of interest" description="Disordered" evidence="7">
    <location>
        <begin position="2577"/>
        <end position="2611"/>
    </location>
</feature>
<dbReference type="Gene3D" id="3.40.50.11350">
    <property type="match status" value="1"/>
</dbReference>
<protein>
    <recommendedName>
        <fullName evidence="8">MYND-type domain-containing protein</fullName>
    </recommendedName>
</protein>
<reference evidence="9 10" key="1">
    <citation type="journal article" date="2011" name="Proc. Natl. Acad. Sci. U.S.A.">
        <title>Niche of harmful alga Aureococcus anophagefferens revealed through ecogenomics.</title>
        <authorList>
            <person name="Gobler C.J."/>
            <person name="Berry D.L."/>
            <person name="Dyhrman S.T."/>
            <person name="Wilhelm S.W."/>
            <person name="Salamov A."/>
            <person name="Lobanov A.V."/>
            <person name="Zhang Y."/>
            <person name="Collier J.L."/>
            <person name="Wurch L.L."/>
            <person name="Kustka A.B."/>
            <person name="Dill B.D."/>
            <person name="Shah M."/>
            <person name="VerBerkmoes N.C."/>
            <person name="Kuo A."/>
            <person name="Terry A."/>
            <person name="Pangilinan J."/>
            <person name="Lindquist E.A."/>
            <person name="Lucas S."/>
            <person name="Paulsen I.T."/>
            <person name="Hattenrath-Lehmann T.K."/>
            <person name="Talmage S.C."/>
            <person name="Walker E.A."/>
            <person name="Koch F."/>
            <person name="Burson A.M."/>
            <person name="Marcoval M.A."/>
            <person name="Tang Y.Z."/>
            <person name="Lecleir G.R."/>
            <person name="Coyne K.J."/>
            <person name="Berg G.M."/>
            <person name="Bertrand E.M."/>
            <person name="Saito M.A."/>
            <person name="Gladyshev V.N."/>
            <person name="Grigoriev I.V."/>
        </authorList>
    </citation>
    <scope>NUCLEOTIDE SEQUENCE [LARGE SCALE GENOMIC DNA]</scope>
    <source>
        <strain evidence="10">CCMP 1984</strain>
    </source>
</reference>
<feature type="region of interest" description="Disordered" evidence="7">
    <location>
        <begin position="1009"/>
        <end position="1033"/>
    </location>
</feature>
<dbReference type="EMBL" id="GL833124">
    <property type="protein sequence ID" value="EGB10219.1"/>
    <property type="molecule type" value="Genomic_DNA"/>
</dbReference>
<dbReference type="SUPFAM" id="SSF48403">
    <property type="entry name" value="Ankyrin repeat"/>
    <property type="match status" value="1"/>
</dbReference>
<dbReference type="PANTHER" id="PTHR21529">
    <property type="entry name" value="MAMMARY TURMOR VIRUS RECEPTOR HOMOLOG 1, 2 MTVR1, 2"/>
    <property type="match status" value="1"/>
</dbReference>
<dbReference type="GO" id="GO:0008270">
    <property type="term" value="F:zinc ion binding"/>
    <property type="evidence" value="ECO:0007669"/>
    <property type="project" value="UniProtKB-KW"/>
</dbReference>
<dbReference type="GeneID" id="20224065"/>
<evidence type="ECO:0000256" key="3">
    <source>
        <dbReference type="ARBA" id="ARBA00022833"/>
    </source>
</evidence>
<evidence type="ECO:0000256" key="5">
    <source>
        <dbReference type="PROSITE-ProRule" id="PRU00134"/>
    </source>
</evidence>
<dbReference type="InterPro" id="IPR039904">
    <property type="entry name" value="TRANK1"/>
</dbReference>
<feature type="compositionally biased region" description="Basic and acidic residues" evidence="7">
    <location>
        <begin position="189"/>
        <end position="198"/>
    </location>
</feature>
<keyword evidence="1" id="KW-0479">Metal-binding</keyword>
<accession>F0Y389</accession>
<feature type="domain" description="MYND-type" evidence="8">
    <location>
        <begin position="3491"/>
        <end position="3537"/>
    </location>
</feature>
<dbReference type="SMART" id="SM00248">
    <property type="entry name" value="ANK"/>
    <property type="match status" value="3"/>
</dbReference>
<dbReference type="Pfam" id="PF00023">
    <property type="entry name" value="Ank"/>
    <property type="match status" value="1"/>
</dbReference>
<evidence type="ECO:0000256" key="1">
    <source>
        <dbReference type="ARBA" id="ARBA00022723"/>
    </source>
</evidence>
<gene>
    <name evidence="9" type="ORF">AURANDRAFT_62835</name>
</gene>
<sequence>MVWLHAFLWAVAASSELCFDGGGVVDPYRNMSYLPSPSEASDAPTPAAAAALDDWRTLGETLCYFATCAGDVAPHNFGFGSQLAVSVLRARTMVAKRQFPAVPMHAALRGAAAQRLFALDAASDARVAAARAVVDRDRRRCVGANASTACFFDAFGGGAGSCAAPLAACPPPPTNRRKRPPPGPPADPRAPRRPERLVGDGASGAARFWSFAASYAAFATPSPGLADAVEGEAALLGLGDAPRPWLGVHLRHGDSCRDGEATGRVCTPAEAYAAPVGDLARRYGYATVVVATDSDAALAAFVAELPRRGLGHLNVVARRSPRVDPSVFGEVQRLEHAYAATSKHAVLVEPWTEYYGFAADLLLLARCDGFVGKFTSNLSRLAFALMAARKRCMVPYVSLDSFFCAGGGGRSVDSSRNAARDPDSNRVMGSSMRLQDATLATSRSFAHFVSSTLSGDGVKRAFSVQGFQGVFARDVFAWLKDALRLQEADVVKTLLTVRLIDEEAGRDGEGERLRAVRTELVGNALRYALRLEEESVIYEAKSAGITCMHMVLAVEGAVSYVRVADLRATLENVWKVSSEANRAAMTGIFEALVEVFCDGAALEAWASTGARPFVADVFGRAGLNGAVRRRLVVAVASRLAALGRGGAVPSGERPAPHGLSPWHAILARCDESLVSAVATPPGPAPTDDYGRTPLSVVVQLARPPKVVQAVARCATVAHLAAPDAFGCAPLHYAAQAGSVATCGALLDLLAARGAARAVDAENFAGETPLRSAVASPSPKRVAVCALLLERGAALGPAAAFELLAVPEHAALPGFDAVAPRLAAAAAAGGLPLHALVAADRVGECRAPRAACPEALVRAHQHARDVLADGAGGPDLGATPLHVARSRDAAALLLDADPDAWRRRTARGDTPLHRACARGDVGAVEELLRRGARWGRAFLNRRGESPYETATGDAKKLIRAAITSRRDAQSAKAMESVTRRAPKDWRAEARRIDDAVKLAKVAERVAELKPAAGPAEVDAPARGAAPGRTDPGRTDGAAAFEPEIPALLAPEALAQLFQLDGESRRRALDVVLRVATEAAAPGATRVGGAALRLFRCDGVLFERAFDYVGGELAHRRVLRVYALDERDPATLAALAARIAQLHRKGRASPLAYELERAPGAGELYYKLPDPVSVTGVCKFFRLTTALASIAASHDFLGPPRGVQSSFELDHDEQAHVEAWASDPSPTLLLGRGGTGKTLIILQSLWGAYRRAVAAGDGGVVVFATGSNVLRASVREAFLSLRHAYLGLPATGDDAPPASLRAADLPPDDGLPRVLFLTTRELLAAVDASCARPLLGARPGGAVADVASLEASLREHESSSRDARGAEPAARRGSRGFGFAAGDAASREVTTDAFLRWWQPSAAVRADPGVVWSEILTHVKGAPRVSALGKPLTRDEYLALPRKTAPAFAGLASAGHERWGDRDAVYDIFENYERDKNECGGYDICDLVSSCMTQVLGRGGAYEGVELAGLMLDEVQDFTLSTVVLLLQLLEDEDRLLVGGDTAQTICKVTFSFTDLRATLHRRRDRAERRLREHWAAPRDARPPAAPRVPRPAELKVLTTNYRCHQGVLAVANLCLEMMALFPNSVDVVAPERAHFAGELPLLFTDDAFDDVAEVFSGGNAVTEMGANQVIIVRNAAAKRELPAELAGALVMTPLEAKGLEFTDVFVWNFFSDSVAADRGWGAVARACGVELGDRVAEAFDARVHLALSDELKQLYVAVTRARERLVFFDQSPRARDAFFRALLDRRVARAHDGVFSKTGGALALARASEAREWGARGATFLRRGDAGDFTRAADCFAKSGDEPRRLLCVGQDALAAARRAAGAEAEGLALDAAYLLARSECEGSEVPLAAALEAAGAPGLAADAWRRLGRDADAFRASRDHLRRTDKAAYDAAVEDARRAKEAADAALAAARAAAAARPAAARPAARTAAAPRRARELARRLLDEKMAAAAAPRAPADASAAAKSMFRGCEHFDRDLGGWDASSEAAAPPSVVSTAASHATSTATSQIAVAPSRHAGERMVERTISLRELQEAKKHGAPRRGDRGRARYEYRGLVYVEAPGATGVTAFYTKAIPHGCLERAFVPFRGKRAPAREVERVEQAILRDRGVETKISDHAERGHFGYLVASASVEATDEAAHMLRGLLAARNAESNGLPTVREDVYEESFPSLPSPPKPNAATLRLEEQLRSMEKRLAEAEAARSSLQQELGGRLTASALGAARAEEKLAASETARLSLQRELDESKAALRAARADAASQKQELDQLKATLATESKAALRAARAEAKSQKQELDQLKATLATLASTRMGLGGPTWDASLRNVATVASAKVSQLQKFTHTEASRAPCHNGNQRTRCPTMLDPHTFDSGSTPVMTPATTPRNSAPTTAEEEASALDRLKDLSVATASKLNDNVAKTKDTVGTLTEAARKIAASQASRGLELARGGFAALSGVAGAATRTFRSVVAEFDNSYSLLRPKAVRYRFRAEQPKAEDVVAARCRPDDDAGVLSGVAARHRAAAERRDAALAKVQALKRSQDRARDIYLKAQASPPPPRPPSLLGAFDDDDDAPSPAAKHERPPALGLLDLPMLNGELWERLAGQQPLTAGFERTLAKLVTKIETYGFASDCRPLAGVQLARPYAAVAAAPARAGDATFGFAARVLGDVTAGTDGCAPFYAGRVIAGVAAACAALPAASASSRVDAYSVFMGLANLVKCHPGPGADVAALGVAAAAAARVAGEPAYGAEARRQACRVLSEAPMLVVRSAELRARGSMDRAIELPPAAAAAVRSLADVAAGPLVACAAQYGSGEPPSAAERKAAKRAAKKDAKKTAKKAGDGDATLYLPATSREAASARLRAQSFTALGHLFACAASAARVAELAGRAFAEAAARQLSAEGRAATPADEFPKTARKVATCYGNSTRDDGVWGAISRDADAYLVGLVALLAVVDVPPDLASMSQHRDFFDTSDKASMITAPAGVAACSLHYTLDRARRDVTTFRAHLATLAKANLGETLVAALEAAEPEVASEAAKLAVELLGQKTIDGPGRAAAVAVVAADPAFHVLRLEEHKGFVKAAVKLARAPGRECYGAGLVSAIAEQARGTAGLNRCGKAGASLALAGTALPRLVAGWRAGDRDAFGVQAVVLALHRLSRLPSEAAKIAGAAGAVDALAAAAALAAEGAPTAGLRHLAQSVLAECACCGPDARRRILESGAAAAALDQVRRDPDALLRTVPMENTDGLVVPKIYALTLVGNLCDEKRWITTTVARDDKFLRCVLAALRSDAVAGAAAVGAHVLGGLARAARGDDSRAALWRRFRVHEAVVRAAVARLDGRSEAGFVDQQKQSDVGALEDGLVESALHVLTFDSLERDDDSRAALRDAGAGRILEHALRDAESSLARRMAPLAPLLRLQLGLTSGDAAAWTAAAAASLAATVTDHVYHDGSSGDKVLDGIRAERDNENRRVWQCDNPACEAAAAPSAQLLKCARCKRTHYCSRECQKADWSVHKLTCRKAGAK</sequence>
<dbReference type="RefSeq" id="XP_009035038.1">
    <property type="nucleotide sequence ID" value="XM_009036790.1"/>
</dbReference>
<evidence type="ECO:0000256" key="7">
    <source>
        <dbReference type="SAM" id="MobiDB-lite"/>
    </source>
</evidence>
<dbReference type="PROSITE" id="PS50297">
    <property type="entry name" value="ANK_REP_REGION"/>
    <property type="match status" value="1"/>
</dbReference>
<feature type="repeat" description="ANK" evidence="4">
    <location>
        <begin position="906"/>
        <end position="931"/>
    </location>
</feature>
<keyword evidence="3" id="KW-0862">Zinc</keyword>
<keyword evidence="2 5" id="KW-0863">Zinc-finger</keyword>
<feature type="coiled-coil region" evidence="6">
    <location>
        <begin position="2218"/>
        <end position="2341"/>
    </location>
</feature>
<dbReference type="InterPro" id="IPR002893">
    <property type="entry name" value="Znf_MYND"/>
</dbReference>
<feature type="region of interest" description="Disordered" evidence="7">
    <location>
        <begin position="172"/>
        <end position="198"/>
    </location>
</feature>
<dbReference type="PROSITE" id="PS01360">
    <property type="entry name" value="ZF_MYND_1"/>
    <property type="match status" value="1"/>
</dbReference>
<dbReference type="Gene3D" id="6.10.140.2220">
    <property type="match status" value="1"/>
</dbReference>